<feature type="region of interest" description="Disordered" evidence="1">
    <location>
        <begin position="236"/>
        <end position="256"/>
    </location>
</feature>
<dbReference type="AlphaFoldDB" id="A0A9D4TJX5"/>
<reference evidence="2" key="1">
    <citation type="journal article" date="2019" name="Plant J.">
        <title>Chlorella vulgaris genome assembly and annotation reveals the molecular basis for metabolic acclimation to high light conditions.</title>
        <authorList>
            <person name="Cecchin M."/>
            <person name="Marcolungo L."/>
            <person name="Rossato M."/>
            <person name="Girolomoni L."/>
            <person name="Cosentino E."/>
            <person name="Cuine S."/>
            <person name="Li-Beisson Y."/>
            <person name="Delledonne M."/>
            <person name="Ballottari M."/>
        </authorList>
    </citation>
    <scope>NUCLEOTIDE SEQUENCE</scope>
    <source>
        <strain evidence="2">211/11P</strain>
    </source>
</reference>
<evidence type="ECO:0000313" key="3">
    <source>
        <dbReference type="Proteomes" id="UP001055712"/>
    </source>
</evidence>
<accession>A0A9D4TJX5</accession>
<proteinExistence type="predicted"/>
<dbReference type="OrthoDB" id="10654439at2759"/>
<organism evidence="2 3">
    <name type="scientific">Chlorella vulgaris</name>
    <name type="common">Green alga</name>
    <dbReference type="NCBI Taxonomy" id="3077"/>
    <lineage>
        <taxon>Eukaryota</taxon>
        <taxon>Viridiplantae</taxon>
        <taxon>Chlorophyta</taxon>
        <taxon>core chlorophytes</taxon>
        <taxon>Trebouxiophyceae</taxon>
        <taxon>Chlorellales</taxon>
        <taxon>Chlorellaceae</taxon>
        <taxon>Chlorella clade</taxon>
        <taxon>Chlorella</taxon>
    </lineage>
</organism>
<keyword evidence="3" id="KW-1185">Reference proteome</keyword>
<evidence type="ECO:0000256" key="1">
    <source>
        <dbReference type="SAM" id="MobiDB-lite"/>
    </source>
</evidence>
<name>A0A9D4TJX5_CHLVU</name>
<dbReference type="Proteomes" id="UP001055712">
    <property type="component" value="Unassembled WGS sequence"/>
</dbReference>
<protein>
    <submittedName>
        <fullName evidence="2">Uncharacterized protein</fullName>
    </submittedName>
</protein>
<evidence type="ECO:0000313" key="2">
    <source>
        <dbReference type="EMBL" id="KAI3427389.1"/>
    </source>
</evidence>
<comment type="caution">
    <text evidence="2">The sequence shown here is derived from an EMBL/GenBank/DDBJ whole genome shotgun (WGS) entry which is preliminary data.</text>
</comment>
<feature type="compositionally biased region" description="Low complexity" evidence="1">
    <location>
        <begin position="1"/>
        <end position="15"/>
    </location>
</feature>
<reference evidence="2" key="2">
    <citation type="submission" date="2020-11" db="EMBL/GenBank/DDBJ databases">
        <authorList>
            <person name="Cecchin M."/>
            <person name="Marcolungo L."/>
            <person name="Rossato M."/>
            <person name="Girolomoni L."/>
            <person name="Cosentino E."/>
            <person name="Cuine S."/>
            <person name="Li-Beisson Y."/>
            <person name="Delledonne M."/>
            <person name="Ballottari M."/>
        </authorList>
    </citation>
    <scope>NUCLEOTIDE SEQUENCE</scope>
    <source>
        <strain evidence="2">211/11P</strain>
        <tissue evidence="2">Whole cell</tissue>
    </source>
</reference>
<dbReference type="EMBL" id="SIDB01000010">
    <property type="protein sequence ID" value="KAI3427389.1"/>
    <property type="molecule type" value="Genomic_DNA"/>
</dbReference>
<sequence length="290" mass="29704">MRPFARFGRATARAGVDQPPRTSAKADVVKARPSQAVCGAGPQILELSHRAAADGLPSIHQAPPTTAGRVALAQLTGSTAAATAAPTAPHGSCLLAGPAALLDAGRLLGRVLDELAHALTRHLAVPSHVEGLLAALFPAAAAISTTLPSADGQGLAVTPLLQPAAGCQLRYYSQQQQWYRHAEPLGQGGLCTFQLAVPPSGTVLQLIHAFVAELAGRLKLESASISAVVGLQRKVPLSQSPPHTPRTALSAPSSSFRPASCSASASAFGSMQSCLDQAPAMPADCFWMSV</sequence>
<gene>
    <name evidence="2" type="ORF">D9Q98_010304</name>
</gene>
<feature type="region of interest" description="Disordered" evidence="1">
    <location>
        <begin position="1"/>
        <end position="24"/>
    </location>
</feature>